<dbReference type="GO" id="GO:0000160">
    <property type="term" value="P:phosphorelay signal transduction system"/>
    <property type="evidence" value="ECO:0007669"/>
    <property type="project" value="UniProtKB-KW"/>
</dbReference>
<evidence type="ECO:0000256" key="7">
    <source>
        <dbReference type="ARBA" id="ARBA00023125"/>
    </source>
</evidence>
<keyword evidence="4 10" id="KW-0597">Phosphoprotein</keyword>
<dbReference type="EMBL" id="FNFP01000001">
    <property type="protein sequence ID" value="SDJ98813.1"/>
    <property type="molecule type" value="Genomic_DNA"/>
</dbReference>
<keyword evidence="7" id="KW-0238">DNA-binding</keyword>
<dbReference type="InterPro" id="IPR018060">
    <property type="entry name" value="HTH_AraC"/>
</dbReference>
<dbReference type="CDD" id="cd17536">
    <property type="entry name" value="REC_YesN-like"/>
    <property type="match status" value="1"/>
</dbReference>
<evidence type="ECO:0000256" key="8">
    <source>
        <dbReference type="ARBA" id="ARBA00023163"/>
    </source>
</evidence>
<dbReference type="GO" id="GO:0043565">
    <property type="term" value="F:sequence-specific DNA binding"/>
    <property type="evidence" value="ECO:0007669"/>
    <property type="project" value="InterPro"/>
</dbReference>
<evidence type="ECO:0000313" key="14">
    <source>
        <dbReference type="Proteomes" id="UP000198718"/>
    </source>
</evidence>
<dbReference type="PROSITE" id="PS01124">
    <property type="entry name" value="HTH_ARAC_FAMILY_2"/>
    <property type="match status" value="1"/>
</dbReference>
<dbReference type="Proteomes" id="UP000198718">
    <property type="component" value="Unassembled WGS sequence"/>
</dbReference>
<dbReference type="PRINTS" id="PR00032">
    <property type="entry name" value="HTHARAC"/>
</dbReference>
<evidence type="ECO:0000256" key="4">
    <source>
        <dbReference type="ARBA" id="ARBA00022553"/>
    </source>
</evidence>
<keyword evidence="14" id="KW-1185">Reference proteome</keyword>
<dbReference type="PROSITE" id="PS50110">
    <property type="entry name" value="RESPONSE_REGULATORY"/>
    <property type="match status" value="1"/>
</dbReference>
<evidence type="ECO:0000256" key="10">
    <source>
        <dbReference type="PROSITE-ProRule" id="PRU00169"/>
    </source>
</evidence>
<dbReference type="SUPFAM" id="SSF46689">
    <property type="entry name" value="Homeodomain-like"/>
    <property type="match status" value="1"/>
</dbReference>
<evidence type="ECO:0000256" key="3">
    <source>
        <dbReference type="ARBA" id="ARBA00022490"/>
    </source>
</evidence>
<evidence type="ECO:0000256" key="9">
    <source>
        <dbReference type="ARBA" id="ARBA00024867"/>
    </source>
</evidence>
<dbReference type="Gene3D" id="3.40.50.2300">
    <property type="match status" value="1"/>
</dbReference>
<organism evidence="13 14">
    <name type="scientific">Natronincola ferrireducens</name>
    <dbReference type="NCBI Taxonomy" id="393762"/>
    <lineage>
        <taxon>Bacteria</taxon>
        <taxon>Bacillati</taxon>
        <taxon>Bacillota</taxon>
        <taxon>Clostridia</taxon>
        <taxon>Peptostreptococcales</taxon>
        <taxon>Natronincolaceae</taxon>
        <taxon>Natronincola</taxon>
    </lineage>
</organism>
<comment type="subcellular location">
    <subcellularLocation>
        <location evidence="1">Cytoplasm</location>
    </subcellularLocation>
</comment>
<dbReference type="InterPro" id="IPR020449">
    <property type="entry name" value="Tscrpt_reg_AraC-type_HTH"/>
</dbReference>
<sequence length="255" mass="30081">MWKVAIVDDEPKIRRGFKGWIEEFGHPFQFAGEAPNTFKALEIIDRQFPHVFFLDIRMGGDNGLELAKFIKSKNSKTLIIMVTGYDYFEYAHEAIKLHVFDYLLKPVPKTDFFKILKDIDKYLCQQFPQDITKKSDYNNENHKNYSIIVLRVKEYIENNYYKPDISLQKVAQLHNVNKGYLSKLMKEELGYSFTELLTKIRIARAKELLKEDLTGAKIYEIAKKIGYQSQHYFSRVFKNSEGISPLEYRTKNFKD</sequence>
<dbReference type="PANTHER" id="PTHR42713">
    <property type="entry name" value="HISTIDINE KINASE-RELATED"/>
    <property type="match status" value="1"/>
</dbReference>
<dbReference type="Gene3D" id="1.10.10.60">
    <property type="entry name" value="Homeodomain-like"/>
    <property type="match status" value="2"/>
</dbReference>
<evidence type="ECO:0000256" key="5">
    <source>
        <dbReference type="ARBA" id="ARBA00023012"/>
    </source>
</evidence>
<evidence type="ECO:0000256" key="2">
    <source>
        <dbReference type="ARBA" id="ARBA00018672"/>
    </source>
</evidence>
<dbReference type="Pfam" id="PF12833">
    <property type="entry name" value="HTH_18"/>
    <property type="match status" value="1"/>
</dbReference>
<evidence type="ECO:0000259" key="12">
    <source>
        <dbReference type="PROSITE" id="PS50110"/>
    </source>
</evidence>
<keyword evidence="5" id="KW-0902">Two-component regulatory system</keyword>
<dbReference type="AlphaFoldDB" id="A0A1G8Y7X4"/>
<feature type="domain" description="HTH araC/xylS-type" evidence="11">
    <location>
        <begin position="150"/>
        <end position="251"/>
    </location>
</feature>
<comment type="function">
    <text evidence="9">May play the central regulatory role in sporulation. It may be an element of the effector pathway responsible for the activation of sporulation genes in response to nutritional stress. Spo0A may act in concert with spo0H (a sigma factor) to control the expression of some genes that are critical to the sporulation process.</text>
</comment>
<keyword evidence="6" id="KW-0805">Transcription regulation</keyword>
<dbReference type="OrthoDB" id="324626at2"/>
<dbReference type="GO" id="GO:0005737">
    <property type="term" value="C:cytoplasm"/>
    <property type="evidence" value="ECO:0007669"/>
    <property type="project" value="UniProtKB-SubCell"/>
</dbReference>
<evidence type="ECO:0000256" key="6">
    <source>
        <dbReference type="ARBA" id="ARBA00023015"/>
    </source>
</evidence>
<keyword evidence="3" id="KW-0963">Cytoplasm</keyword>
<dbReference type="RefSeq" id="WP_090549691.1">
    <property type="nucleotide sequence ID" value="NZ_FNFP01000001.1"/>
</dbReference>
<dbReference type="SMART" id="SM00342">
    <property type="entry name" value="HTH_ARAC"/>
    <property type="match status" value="1"/>
</dbReference>
<dbReference type="InterPro" id="IPR051552">
    <property type="entry name" value="HptR"/>
</dbReference>
<feature type="domain" description="Response regulatory" evidence="12">
    <location>
        <begin position="3"/>
        <end position="120"/>
    </location>
</feature>
<accession>A0A1G8Y7X4</accession>
<protein>
    <recommendedName>
        <fullName evidence="2">Stage 0 sporulation protein A homolog</fullName>
    </recommendedName>
</protein>
<proteinExistence type="predicted"/>
<evidence type="ECO:0000259" key="11">
    <source>
        <dbReference type="PROSITE" id="PS01124"/>
    </source>
</evidence>
<dbReference type="SMART" id="SM00448">
    <property type="entry name" value="REC"/>
    <property type="match status" value="1"/>
</dbReference>
<dbReference type="InterPro" id="IPR011006">
    <property type="entry name" value="CheY-like_superfamily"/>
</dbReference>
<keyword evidence="8" id="KW-0804">Transcription</keyword>
<dbReference type="Pfam" id="PF00072">
    <property type="entry name" value="Response_reg"/>
    <property type="match status" value="1"/>
</dbReference>
<feature type="modified residue" description="4-aspartylphosphate" evidence="10">
    <location>
        <position position="55"/>
    </location>
</feature>
<dbReference type="InterPro" id="IPR001789">
    <property type="entry name" value="Sig_transdc_resp-reg_receiver"/>
</dbReference>
<dbReference type="STRING" id="393762.SAMN05660472_00455"/>
<name>A0A1G8Y7X4_9FIRM</name>
<evidence type="ECO:0000256" key="1">
    <source>
        <dbReference type="ARBA" id="ARBA00004496"/>
    </source>
</evidence>
<dbReference type="SUPFAM" id="SSF52172">
    <property type="entry name" value="CheY-like"/>
    <property type="match status" value="1"/>
</dbReference>
<dbReference type="PANTHER" id="PTHR42713:SF3">
    <property type="entry name" value="TRANSCRIPTIONAL REGULATORY PROTEIN HPTR"/>
    <property type="match status" value="1"/>
</dbReference>
<dbReference type="GO" id="GO:0003700">
    <property type="term" value="F:DNA-binding transcription factor activity"/>
    <property type="evidence" value="ECO:0007669"/>
    <property type="project" value="InterPro"/>
</dbReference>
<evidence type="ECO:0000313" key="13">
    <source>
        <dbReference type="EMBL" id="SDJ98813.1"/>
    </source>
</evidence>
<gene>
    <name evidence="13" type="ORF">SAMN05660472_00455</name>
</gene>
<dbReference type="InterPro" id="IPR009057">
    <property type="entry name" value="Homeodomain-like_sf"/>
</dbReference>
<reference evidence="13 14" key="1">
    <citation type="submission" date="2016-10" db="EMBL/GenBank/DDBJ databases">
        <authorList>
            <person name="de Groot N.N."/>
        </authorList>
    </citation>
    <scope>NUCLEOTIDE SEQUENCE [LARGE SCALE GENOMIC DNA]</scope>
    <source>
        <strain evidence="13 14">DSM 18346</strain>
    </source>
</reference>